<evidence type="ECO:0000313" key="2">
    <source>
        <dbReference type="Proteomes" id="UP001647509"/>
    </source>
</evidence>
<dbReference type="EMBL" id="JAHKPD010000004">
    <property type="protein sequence ID" value="MBU2949251.1"/>
    <property type="molecule type" value="Genomic_DNA"/>
</dbReference>
<protein>
    <submittedName>
        <fullName evidence="1">T9SS type B sorting domain-containing protein</fullName>
    </submittedName>
</protein>
<name>A0ACC5U4L0_9FLAO</name>
<dbReference type="Proteomes" id="UP001647509">
    <property type="component" value="Unassembled WGS sequence"/>
</dbReference>
<accession>A0ACC5U4L0</accession>
<keyword evidence="2" id="KW-1185">Reference proteome</keyword>
<comment type="caution">
    <text evidence="1">The sequence shown here is derived from an EMBL/GenBank/DDBJ whole genome shotgun (WGS) entry which is preliminary data.</text>
</comment>
<sequence length="4702" mass="495242">MKKTTFSTFILVLRAFLSKLMTPLCDIKKWNITFVLLFFITLIGQEVIAQVAVPFTPRELAPGETSIRVKGDIALIGNSIIKGKGSTYDLPYNGSTNNNNVDAEYIDIDGDSSTFSSSSAGLNTNITCKKIIYAGLYWASAYPNGVGDGSAFGGTTREDDWNKIKFKLPTGAYIDLEATGSEIILDGLNANYLTGSGPVKDGPIVCYKNVTTLLQGLADADGTYTVANLRATQGKRNGGCAGGWTLVVIYESPDLPSKFISTFDGYAVVQNSQADVDIDILGFQTLPSPLPVNAKIGVASLEGDVGISGDTFQFKANSNSNFTPLFDALNPSTNFFNSRITSDGAYMLDRNPNSENSLGFDIKNIVLPNNGNAILPNDETGGTLKLTTSGDGIGPFLTTFAVDIIEPKVVLTKAVQDDQGTDIGGGIVNLGDDLKYVISIENIGNDDAKDLTIRDALPINVDFNYPGDIDFVTPGITHTYDAVTNEIVFTVPQSLVTKKEGPTDIDISEIIFSVKVVQTCNELSDACSNIIQNQAFATYKGVTNDTYEITDEPSYEFNAGNNCLLAPQATNFLADIDNCIFEEDVILCGDRTEIIAPDGYDAYLWSTDPTFSDSSQELGSDQNIYVTNPGSYYVRNSAIAPCQSTEKKFNVAYFGGNVGNPVSSFADEIVICGNDGSELPNFYLCGLNDVRNIQTSLTNYQSIIWEKLNETSCNAVTQVNCANTDPGCQWDFLSSGPDFDLSQSGEYRLTIEYDGGCFNQFYFNSYTNLLNPTIETQDIICNTKGEITVNNIPSDYEFSYDGGAYTDENSYEVTSPGFHNVKIKQKGVNVNPCVFEYEVLVDEFEPTLEVTAFNATCYGDIDGRIKLSVNGGNNNDYSYLITQGSDIKGDTGWVSNKSHEFINLTSGTYDIKVSLEDGCEFTESVDIIAPDDLVISASSSPITCGNGAVSISATGGTLDYSFVDLSEPHNIQDHGDFVVTTAGTYNYRVTDVNGCIKDVSVEVDELAPPTFSVVGSDLNCYGEVSAQIVFNLTNANGYTIEYSIDNGASYSSNATFPNLAVGTYPTMIKYSLNGVECLSPATDVIIDGPDDALTASAGVSELAGCGANGEGTLRITNPQGGVPPYEFSFDNQSTWISSNSAEVLPGTYDLYIRDSSGCIFPMPGIVLDQEPLPPTIDDNIDPQYNCDGTANATVQVTNNGGANFEYTYLLNGIENTNTADPTTFLNVPNGNHTISVTYKLLDAPTYSNLLLETFGSGDDTESPGINTAFYCFEYQQAPPYCKGSQNIQDGDYSVTSHIESPYGDWSQPGDHTSNNTDPNGRALVVNIGDQLPEDDVLYKKTINDIIPNQPINFELFVYNLMQSHTTKFDPNLTIALVDASGTEISSFATGDVPKTERWENYPKTPITLNPGNNTTLEFLVRSTVRQTSGNDVAIDDIKIYQLPISCIDQVDFPIIIDADRAFSADAVSATDVTCNGADDATITISASNFDTTNGYQYSIDGGTNWNTVTTSPYDITGLDDNGGNPYNVQIRYDAVSTGCEVSIPQTISEPSEIQLSLTPTQATCTTGASIEAVVTGGTPPYTMELLDTAGVVVNTFPNSGILSNVAVGDYSVRVTDANSCTPTGTFDVKIESVGTPTADIDITKPCLDLGTGATIRIDPIDGKRPFRYRYDSTNGNITYQASQELTGLAPGSYVVWMIDANNCEANLGTHIIAGGIGVSAQLDKGLDCSASPDAEISGTITAGYAPYTVTLAQGTGTVNLTGSTFTLETANAGTYQFEVTDAEGCTSLSPEITVSTISNPTATTTDTNPSCFGDTNGSVVINAVGGATPYEYSFDGSVFTNNASYSGLSAGVTYNYSVRDANQCEFSGDITLSEPTELIVNASVTDLSCDTSNVEQPAVVTIDIPTTGTAPYQYSFDGTNFSNTRTLDVFDDGTTQTINYSVRDANGCTLGGSVTVDPLDSPTDLSFSSNALTCTAPATGVSVTAVGGVMPLTFEIIDPTGSAVSNTDGNFTGLGPDTYIFKVTDANGCSYSEAYTIGSVTPIALVARVTSDVLCFGGTTGAIQLEVSGFSGTYSYSVDLGTPITGQSAATIDLLNYAAGTYSVTVTDDVTGCTATDDVTVGEPTAALGLAEINNVNANCDNAEAQVTVEATGGTPNYTYAFVQVGVSPTTGDYTSSAIANLNPSTATVWDVYVKDANDCTEVIQVTVDSDGTPALSIAVNNGCTLPFEIEAIPDSSLGGVAPFEYSLNGGAYTTNPVFTVNTDGLQTVTIRDANGCIASATTTLNPILTGSASLTKDLTCSVPSDATIELSVSGGDTSAPYVYQVSTDGGLTYSNITVTSTYSTSLAGDYQFKFIDANNCEVITEVITVNPTVLPNITNVFQTQFINCHGEETAAIDITHDPSLGLAPFVFNVTNTTTGTDYGTQTSGLAAGDYTITVTDAKGCTDTETIIIGEPDPLVLVHDTTPVRCVDDGTGTGTNVSLGEVIINSVSGGTGSYTYHVTGNGFDKSITGQDGSTAVFEVVDFGLYEIIITDDNGCSVLQQDVLVASPPDDLDIAIDAAASSCALGATVDVSIGTSSTITGAGPFYFAVYTGPSTEYIVGDPDWILGTGSPVSATFTGLISGITYTFVVYDTVTGCYYYEVADTPTPSDSTLAIDNLTPNNITCTGSADGSVSFDIVSTYGTDANVSYEVFDALSLVSTGVSGTGTVPSNGTLSITNLGLLDFGNYIIIVEEAIGAPNAGCSVTDLPFNISESAIELVLTASSTRNENCNELGIISAAAQHGTAPYEYLVLVNTASTPVASTTGWDAASTYERAEGDYTVYVKDAYGCIKEVDVSVVKDAEPTINAVAQQCFDGTSFDITLSGTTFDTNATYAIGTGGAAGAYTTNDTFSITAAGTYDLFIKDANDCVATTTYIVNAQLTLDVIGTELDCVPTDASFTFTPNGGDGTYGSYEVSTNGGSIYFPITTGYTTSTPGNYIFRVTDGAGCEAVSSEIIVAPTVTPTLTEVHTDVTCTTGNDGQIVVTAGDGVAPFEYGIDDGSGIVYQPSNIFNGLIAGDYDVFVRDSKSCVSLPITVTITEPVLLDVDLVSSSPLQCGVNNTTQGAEITAVATHGTAPYLYSFNGGPFTTSDTYSTNIAGVVSVTVKDANGCTDNNSFTITNLTPPSDMDISSSIVTCNNLTSEVTISNIIDGFGPFTYEIIAPASATSNVTGASNGVFTGLLPDTYAFRVIDFNGCYYDESFTVDPAVDINVSGSVTSDVSCYSGTNGEAVFTVTNVPTTFTPVLTSTSPLVGTESVSVSGNTVTVTGLDAITYILTITDNDTGCTADTDVTITEPAAALNLTAIATNVHCNEYNSTITVTPADGTPGYSYAVVPSGATAPTVFTPNTNVLVVDTNSGADLDWDVYVQDANGCIEFTTVNVILETMPTVMAPAIATCVTAGGTYGFTATGADGVAPYEYSIGNGFQTSPTFTGLTAGTYTVTIKDANGCEGTSTSVTVYENLDLYATIVSHPTCLDNDGVIDVNATGGSSNYTYTISPSAGITQTTTGFEGLTHTIEYTITVTDNDTGCALDTKVTLEEPTPVSFTTDVIDVTCFGGTDGQITVNLDATQDNPIYSYEIIGSLNNGTMVPAQASNVFSGLEADTYTVQVTSGRNCVVTQDIIVNEAPEISVPLPTVIQYACITDTNTSNYATITIDNSLISGVSGGSGNYAIYEFIRGTTKVQSSNSPEYTETDLIGGLYTINVYDDKGCVGSTSATIAPFVAIDDLDITVTNAITCVSGEDISVSVNPIGTGTPALQYDIAEVESDGTPISGGFTAINTSGIFTGLDIANYLVTVRNTNTGCSLRKFHYVDDPNTFDITIDNVINVTCFGNNDGEVNVTFIDRVPTPTDESGAFSYIIEDALGNTVLTGSVASSGPETITGLEAGIFTLTAVLTNTPECEVSKAFTIAGPTTALTALETHTDITCDLANGTIAASATGGWPGGYEYQLEKIGGATTAFSSTFTFLDLDAGDYNVNVRDSSGCIASTLVQLVDPTPISITATLDPASALLCYGDATGIINVIATGGQNSNYTYTLNKIAPVLSQTGPQIATNFTELSAGTYNVTVTDGWNCTATSTDIVINEPTTITSNLVIASTQTCIDKTSLTLSATGGTGAYEYSDDPNFGSIIGSFTTSITFDVDPGTYQYYIKDANNCASGISNEIRIDPLPTLTVAIDATSASINCYGDNTGVIVAKAQGGLGNYIYTLQDNLGNDISPVVQNSPGVFTELVAGDYKVFVTSGDCEVTSLPVTISEPSAPLTAPFIVTDVACNGGDDGSIEIIATGGTGVIKYAISPQLNQFFDSGSFINLTVGNYQAVVQDEAGCFVIIDFQIGEPTPVILTEIPTSVIPELCAGDLNGEFSVNITGGTAPYSVTLDDINGSYVTGGATQTQFDFTGLTGGSHTVFVVDAEGCESEWYIDLPESVNLDPHVVVEYDCLNNTSTNRVVVTVDDSIQDLTQVEYSLNGGPYQASNIFIDAPGGFDQFVDVRHANGCIKQTRLFDVDHITQMQVLLEDGVLNQIVVTATGGVAPYEYSLNGGAFSGTDKFLIYESGDYTVTVRDFYGCEASGTRYFEFIDVCIPNYFTPNGDGTLDGWGPGCATQYKDLTVQVFDRYGRKLAELAVNETWDGTYNNEELPSGDYWYVINLNDPLYDKDYVGHFTLYR</sequence>
<gene>
    <name evidence="1" type="ORF">KO493_00865</name>
</gene>
<organism evidence="1 2">
    <name type="scientific">Pseudotamlana agarivorans</name>
    <dbReference type="NCBI Taxonomy" id="481183"/>
    <lineage>
        <taxon>Bacteria</taxon>
        <taxon>Pseudomonadati</taxon>
        <taxon>Bacteroidota</taxon>
        <taxon>Flavobacteriia</taxon>
        <taxon>Flavobacteriales</taxon>
        <taxon>Flavobacteriaceae</taxon>
        <taxon>Pseudotamlana</taxon>
    </lineage>
</organism>
<reference evidence="1" key="1">
    <citation type="submission" date="2021-05" db="EMBL/GenBank/DDBJ databases">
        <title>Draft genomes of bacteria isolated from model marine particles.</title>
        <authorList>
            <person name="Datta M.S."/>
            <person name="Schwartzman J.A."/>
            <person name="Enke T.N."/>
            <person name="Saavedra J."/>
            <person name="Cermak N."/>
            <person name="Cordero O.X."/>
        </authorList>
    </citation>
    <scope>NUCLEOTIDE SEQUENCE</scope>
    <source>
        <strain evidence="1">I2M19</strain>
    </source>
</reference>
<evidence type="ECO:0000313" key="1">
    <source>
        <dbReference type="EMBL" id="MBU2949251.1"/>
    </source>
</evidence>
<proteinExistence type="predicted"/>